<dbReference type="EMBL" id="JANUHC010000019">
    <property type="protein sequence ID" value="MCS0633883.1"/>
    <property type="molecule type" value="Genomic_DNA"/>
</dbReference>
<comment type="caution">
    <text evidence="1">The sequence shown here is derived from an EMBL/GenBank/DDBJ whole genome shotgun (WGS) entry which is preliminary data.</text>
</comment>
<gene>
    <name evidence="1" type="ORF">NX786_31565</name>
</gene>
<reference evidence="1" key="1">
    <citation type="submission" date="2022-08" db="EMBL/GenBank/DDBJ databases">
        <title>Reclassification of Massilia species as members of the genera Telluria, Duganella, Pseudoduganella, Mokoshia gen. nov. and Zemynaea gen. nov. using orthogonal and non-orthogonal genome-based approaches.</title>
        <authorList>
            <person name="Bowman J.P."/>
        </authorList>
    </citation>
    <scope>NUCLEOTIDE SEQUENCE</scope>
    <source>
        <strain evidence="1">LMG 11547</strain>
    </source>
</reference>
<dbReference type="RefSeq" id="WP_259452827.1">
    <property type="nucleotide sequence ID" value="NZ_CP119520.1"/>
</dbReference>
<evidence type="ECO:0008006" key="3">
    <source>
        <dbReference type="Google" id="ProtNLM"/>
    </source>
</evidence>
<protein>
    <recommendedName>
        <fullName evidence="3">DUF2971 domain-containing protein</fullName>
    </recommendedName>
</protein>
<dbReference type="Proteomes" id="UP001165263">
    <property type="component" value="Unassembled WGS sequence"/>
</dbReference>
<sequence length="246" mass="28378">MDTAVVNSMPVQNVGEQLRRDTVLWRYLDAAKLFDFFENSTLFFCRADHFSDKFEGAFTPSLRAQISEAHARGEIDYDYEQFKRRMRESVFINCWHRNQDDSAAMWALYGKSECAVALTTTVGQLADIVEGIAEHRISIARVEYVKHWSDPKLDVSPDYTRIFAYKTKAYEYEKEVRVIIDRTRGPAGPDLRQPGIVVPIDADRLLRSIVISPDAPPWFENLVRQSARRYGIRVPVRRSKLATDPI</sequence>
<evidence type="ECO:0000313" key="1">
    <source>
        <dbReference type="EMBL" id="MCS0633883.1"/>
    </source>
</evidence>
<name>A0ABT2C8Z4_9BURK</name>
<accession>A0ABT2C8Z4</accession>
<organism evidence="1 2">
    <name type="scientific">Telluria mixta</name>
    <dbReference type="NCBI Taxonomy" id="34071"/>
    <lineage>
        <taxon>Bacteria</taxon>
        <taxon>Pseudomonadati</taxon>
        <taxon>Pseudomonadota</taxon>
        <taxon>Betaproteobacteria</taxon>
        <taxon>Burkholderiales</taxon>
        <taxon>Oxalobacteraceae</taxon>
        <taxon>Telluria group</taxon>
        <taxon>Telluria</taxon>
    </lineage>
</organism>
<evidence type="ECO:0000313" key="2">
    <source>
        <dbReference type="Proteomes" id="UP001165263"/>
    </source>
</evidence>
<proteinExistence type="predicted"/>
<keyword evidence="2" id="KW-1185">Reference proteome</keyword>